<dbReference type="AlphaFoldDB" id="A0A7G9RGJ6"/>
<dbReference type="Proteomes" id="UP000515947">
    <property type="component" value="Chromosome"/>
</dbReference>
<evidence type="ECO:0008006" key="4">
    <source>
        <dbReference type="Google" id="ProtNLM"/>
    </source>
</evidence>
<reference evidence="2 3" key="1">
    <citation type="submission" date="2020-08" db="EMBL/GenBank/DDBJ databases">
        <title>Genome sequence of Nocardioides mesophilus KACC 16243T.</title>
        <authorList>
            <person name="Hyun D.-W."/>
            <person name="Bae J.-W."/>
        </authorList>
    </citation>
    <scope>NUCLEOTIDE SEQUENCE [LARGE SCALE GENOMIC DNA]</scope>
    <source>
        <strain evidence="2 3">KACC 16243</strain>
    </source>
</reference>
<feature type="region of interest" description="Disordered" evidence="1">
    <location>
        <begin position="104"/>
        <end position="171"/>
    </location>
</feature>
<feature type="compositionally biased region" description="Basic and acidic residues" evidence="1">
    <location>
        <begin position="135"/>
        <end position="154"/>
    </location>
</feature>
<feature type="compositionally biased region" description="Low complexity" evidence="1">
    <location>
        <begin position="155"/>
        <end position="165"/>
    </location>
</feature>
<dbReference type="InterPro" id="IPR036388">
    <property type="entry name" value="WH-like_DNA-bd_sf"/>
</dbReference>
<evidence type="ECO:0000256" key="1">
    <source>
        <dbReference type="SAM" id="MobiDB-lite"/>
    </source>
</evidence>
<dbReference type="EMBL" id="CP060713">
    <property type="protein sequence ID" value="QNN54721.1"/>
    <property type="molecule type" value="Genomic_DNA"/>
</dbReference>
<name>A0A7G9RGJ6_9ACTN</name>
<sequence>MSRRPQGADESGDLVLEDRFAIVPEWLLDAQIGDAAVRLYAVLLRYGQSSGARMPSRATLARRLRKRSTDSVDRAMKELTGIGAVRVEHRYDGAQRLTNAYHVRTSRPCRVEPPTPDGAGSRRSAATPAKSARGGRTDADRVAADSGHDPKHLTESTPSSTASRRTTSHSRAIEEEVAAECGIADWPGFVAEVQRTRRQLGAPMTRWAGPCLAAALQLTTRGRGWPAERAAQALCRVAADPQTKSPMRVAEAGPWWDETPATDAAGDGEDLRAMELALLECDGARIELQLQARRALSEAGLPITRDAVTRAAYQLLIQRGVDGAA</sequence>
<dbReference type="KEGG" id="nmes:H9L09_10725"/>
<proteinExistence type="predicted"/>
<dbReference type="Gene3D" id="1.10.10.10">
    <property type="entry name" value="Winged helix-like DNA-binding domain superfamily/Winged helix DNA-binding domain"/>
    <property type="match status" value="1"/>
</dbReference>
<evidence type="ECO:0000313" key="2">
    <source>
        <dbReference type="EMBL" id="QNN54721.1"/>
    </source>
</evidence>
<evidence type="ECO:0000313" key="3">
    <source>
        <dbReference type="Proteomes" id="UP000515947"/>
    </source>
</evidence>
<dbReference type="RefSeq" id="WP_187580561.1">
    <property type="nucleotide sequence ID" value="NZ_CP060713.1"/>
</dbReference>
<accession>A0A7G9RGJ6</accession>
<organism evidence="2 3">
    <name type="scientific">Nocardioides mesophilus</name>
    <dbReference type="NCBI Taxonomy" id="433659"/>
    <lineage>
        <taxon>Bacteria</taxon>
        <taxon>Bacillati</taxon>
        <taxon>Actinomycetota</taxon>
        <taxon>Actinomycetes</taxon>
        <taxon>Propionibacteriales</taxon>
        <taxon>Nocardioidaceae</taxon>
        <taxon>Nocardioides</taxon>
    </lineage>
</organism>
<keyword evidence="3" id="KW-1185">Reference proteome</keyword>
<protein>
    <recommendedName>
        <fullName evidence="4">Helix-turn-helix domain-containing protein</fullName>
    </recommendedName>
</protein>
<gene>
    <name evidence="2" type="ORF">H9L09_10725</name>
</gene>